<proteinExistence type="predicted"/>
<accession>A0A327VJZ4</accession>
<sequence>MDWDEILDPFSPDFQDAMEEQLRIVNMQDGLVAAANELLARHFPASQALSPAVSKQLQRVIISQSVQMANAIHEAMNNGTVEE</sequence>
<protein>
    <submittedName>
        <fullName evidence="1">Uncharacterized protein</fullName>
    </submittedName>
</protein>
<evidence type="ECO:0000313" key="2">
    <source>
        <dbReference type="Proteomes" id="UP000249819"/>
    </source>
</evidence>
<reference evidence="1 2" key="1">
    <citation type="submission" date="2018-06" db="EMBL/GenBank/DDBJ databases">
        <title>Genomic Encyclopedia of Archaeal and Bacterial Type Strains, Phase II (KMG-II): from individual species to whole genera.</title>
        <authorList>
            <person name="Goeker M."/>
        </authorList>
    </citation>
    <scope>NUCLEOTIDE SEQUENCE [LARGE SCALE GENOMIC DNA]</scope>
    <source>
        <strain evidence="1 2">DSM 29821</strain>
    </source>
</reference>
<dbReference type="OrthoDB" id="673831at2"/>
<dbReference type="EMBL" id="QLMA01000010">
    <property type="protein sequence ID" value="RAJ75034.1"/>
    <property type="molecule type" value="Genomic_DNA"/>
</dbReference>
<name>A0A327VJZ4_9BACT</name>
<organism evidence="1 2">
    <name type="scientific">Chitinophaga dinghuensis</name>
    <dbReference type="NCBI Taxonomy" id="1539050"/>
    <lineage>
        <taxon>Bacteria</taxon>
        <taxon>Pseudomonadati</taxon>
        <taxon>Bacteroidota</taxon>
        <taxon>Chitinophagia</taxon>
        <taxon>Chitinophagales</taxon>
        <taxon>Chitinophagaceae</taxon>
        <taxon>Chitinophaga</taxon>
    </lineage>
</organism>
<comment type="caution">
    <text evidence="1">The sequence shown here is derived from an EMBL/GenBank/DDBJ whole genome shotgun (WGS) entry which is preliminary data.</text>
</comment>
<dbReference type="AlphaFoldDB" id="A0A327VJZ4"/>
<keyword evidence="2" id="KW-1185">Reference proteome</keyword>
<dbReference type="Proteomes" id="UP000249819">
    <property type="component" value="Unassembled WGS sequence"/>
</dbReference>
<dbReference type="RefSeq" id="WP_111594939.1">
    <property type="nucleotide sequence ID" value="NZ_QLMA01000010.1"/>
</dbReference>
<gene>
    <name evidence="1" type="ORF">CLV59_11080</name>
</gene>
<evidence type="ECO:0000313" key="1">
    <source>
        <dbReference type="EMBL" id="RAJ75034.1"/>
    </source>
</evidence>